<reference evidence="1 2" key="2">
    <citation type="submission" date="2018-11" db="EMBL/GenBank/DDBJ databases">
        <authorList>
            <consortium name="Pathogen Informatics"/>
        </authorList>
    </citation>
    <scope>NUCLEOTIDE SEQUENCE [LARGE SCALE GENOMIC DNA]</scope>
</reference>
<evidence type="ECO:0000313" key="3">
    <source>
        <dbReference type="WBParaSite" id="OFLC_0001392501-mRNA-1"/>
    </source>
</evidence>
<name>A0A183I2G2_9BILA</name>
<dbReference type="Proteomes" id="UP000267606">
    <property type="component" value="Unassembled WGS sequence"/>
</dbReference>
<dbReference type="WBParaSite" id="OFLC_0001392501-mRNA-1">
    <property type="protein sequence ID" value="OFLC_0001392501-mRNA-1"/>
    <property type="gene ID" value="OFLC_0001392501"/>
</dbReference>
<protein>
    <submittedName>
        <fullName evidence="3">DDE_Tnp_IS1595 domain-containing protein</fullName>
    </submittedName>
</protein>
<dbReference type="AlphaFoldDB" id="A0A183I2G2"/>
<evidence type="ECO:0000313" key="1">
    <source>
        <dbReference type="EMBL" id="VDP15024.1"/>
    </source>
</evidence>
<dbReference type="STRING" id="387005.A0A183I2G2"/>
<sequence length="94" mass="10830">MDQEGIIHYLPHHEVLTPGKATTKLRIVYECFSLIKEEKSLNNVLYPTTLPDLAGVLPRLKIMKNIIMTDVEKAFCNWNYIRQRGIAFSHTTIS</sequence>
<evidence type="ECO:0000313" key="2">
    <source>
        <dbReference type="Proteomes" id="UP000267606"/>
    </source>
</evidence>
<organism evidence="3">
    <name type="scientific">Onchocerca flexuosa</name>
    <dbReference type="NCBI Taxonomy" id="387005"/>
    <lineage>
        <taxon>Eukaryota</taxon>
        <taxon>Metazoa</taxon>
        <taxon>Ecdysozoa</taxon>
        <taxon>Nematoda</taxon>
        <taxon>Chromadorea</taxon>
        <taxon>Rhabditida</taxon>
        <taxon>Spirurina</taxon>
        <taxon>Spiruromorpha</taxon>
        <taxon>Filarioidea</taxon>
        <taxon>Onchocercidae</taxon>
        <taxon>Onchocerca</taxon>
    </lineage>
</organism>
<dbReference type="EMBL" id="UZAJ01040474">
    <property type="protein sequence ID" value="VDP15024.1"/>
    <property type="molecule type" value="Genomic_DNA"/>
</dbReference>
<proteinExistence type="predicted"/>
<keyword evidence="2" id="KW-1185">Reference proteome</keyword>
<accession>A0A183I2G2</accession>
<gene>
    <name evidence="1" type="ORF">OFLC_LOCUS13924</name>
</gene>
<reference evidence="3" key="1">
    <citation type="submission" date="2016-06" db="UniProtKB">
        <authorList>
            <consortium name="WormBaseParasite"/>
        </authorList>
    </citation>
    <scope>IDENTIFICATION</scope>
</reference>